<dbReference type="EMBL" id="MOXD01000010">
    <property type="protein sequence ID" value="OMQ20898.1"/>
    <property type="molecule type" value="Genomic_DNA"/>
</dbReference>
<proteinExistence type="predicted"/>
<protein>
    <submittedName>
        <fullName evidence="1">Uncharacterized protein</fullName>
    </submittedName>
</protein>
<dbReference type="AlphaFoldDB" id="A0A1S8CHE5"/>
<accession>A0A1S8CHE5</accession>
<reference evidence="1 2" key="1">
    <citation type="submission" date="2016-11" db="EMBL/GenBank/DDBJ databases">
        <title>Rahnella oryzae sp. nov., isolated from rice root.</title>
        <authorList>
            <person name="Zhang X.-X."/>
            <person name="Zhang J."/>
        </authorList>
    </citation>
    <scope>NUCLEOTIDE SEQUENCE [LARGE SCALE GENOMIC DNA]</scope>
    <source>
        <strain evidence="1 2">J11-6</strain>
    </source>
</reference>
<dbReference type="Proteomes" id="UP000216021">
    <property type="component" value="Unassembled WGS sequence"/>
</dbReference>
<evidence type="ECO:0000313" key="2">
    <source>
        <dbReference type="Proteomes" id="UP000216021"/>
    </source>
</evidence>
<keyword evidence="2" id="KW-1185">Reference proteome</keyword>
<sequence>MATSYISEHSAEYYLVPALKQILQEQYSHVAPVFPWVSRELSKISRHLHKYDQFHVLVMFPRRPKINDPDDGEIYVTINWELVAFNKVGEEKGVPVIAGCPNAVDIWDLANCKNYAWMDLAKINHHEYLNPLSKLKKNGYLLEKEGILSLVRNSAIFNLESFEDFFQDAKETQPYRMYGSQYKPVYFLIKTH</sequence>
<evidence type="ECO:0000313" key="1">
    <source>
        <dbReference type="EMBL" id="OMQ20898.1"/>
    </source>
</evidence>
<dbReference type="RefSeq" id="WP_076943467.1">
    <property type="nucleotide sequence ID" value="NZ_MOXD01000010.1"/>
</dbReference>
<gene>
    <name evidence="1" type="ORF">BMI79_17460</name>
</gene>
<comment type="caution">
    <text evidence="1">The sequence shown here is derived from an EMBL/GenBank/DDBJ whole genome shotgun (WGS) entry which is preliminary data.</text>
</comment>
<dbReference type="OrthoDB" id="7069305at2"/>
<organism evidence="1 2">
    <name type="scientific">Serratia oryzae</name>
    <dbReference type="NCBI Taxonomy" id="2034155"/>
    <lineage>
        <taxon>Bacteria</taxon>
        <taxon>Pseudomonadati</taxon>
        <taxon>Pseudomonadota</taxon>
        <taxon>Gammaproteobacteria</taxon>
        <taxon>Enterobacterales</taxon>
        <taxon>Yersiniaceae</taxon>
        <taxon>Serratia</taxon>
    </lineage>
</organism>
<name>A0A1S8CHE5_9GAMM</name>